<evidence type="ECO:0000313" key="1">
    <source>
        <dbReference type="EMBL" id="KAJ4430183.1"/>
    </source>
</evidence>
<dbReference type="EMBL" id="JAJSOF020000033">
    <property type="protein sequence ID" value="KAJ4430183.1"/>
    <property type="molecule type" value="Genomic_DNA"/>
</dbReference>
<proteinExistence type="predicted"/>
<keyword evidence="2" id="KW-1185">Reference proteome</keyword>
<sequence length="170" mass="19367">MDLREVGYDDRDWIDLAQDRDLWRAYVKMAMNLRVALMKRQQEAPYLKKRFISSRAALGASHKSDLPLDHGVKVKPSGRLPSERFMPTGSRMVGKPAEIRALLMMSLIMTCLENRPEFLRQLNPWRPEESTSAPQIHLCGKQILTPSLKAIAILKDVLSIKVPMLEEGKA</sequence>
<reference evidence="1 2" key="1">
    <citation type="journal article" date="2022" name="Allergy">
        <title>Genome assembly and annotation of Periplaneta americana reveal a comprehensive cockroach allergen profile.</title>
        <authorList>
            <person name="Wang L."/>
            <person name="Xiong Q."/>
            <person name="Saelim N."/>
            <person name="Wang L."/>
            <person name="Nong W."/>
            <person name="Wan A.T."/>
            <person name="Shi M."/>
            <person name="Liu X."/>
            <person name="Cao Q."/>
            <person name="Hui J.H.L."/>
            <person name="Sookrung N."/>
            <person name="Leung T.F."/>
            <person name="Tungtrongchitr A."/>
            <person name="Tsui S.K.W."/>
        </authorList>
    </citation>
    <scope>NUCLEOTIDE SEQUENCE [LARGE SCALE GENOMIC DNA]</scope>
    <source>
        <strain evidence="1">PWHHKU_190912</strain>
    </source>
</reference>
<name>A0ABQ8S810_PERAM</name>
<comment type="caution">
    <text evidence="1">The sequence shown here is derived from an EMBL/GenBank/DDBJ whole genome shotgun (WGS) entry which is preliminary data.</text>
</comment>
<accession>A0ABQ8S810</accession>
<gene>
    <name evidence="1" type="ORF">ANN_22393</name>
</gene>
<evidence type="ECO:0000313" key="2">
    <source>
        <dbReference type="Proteomes" id="UP001148838"/>
    </source>
</evidence>
<organism evidence="1 2">
    <name type="scientific">Periplaneta americana</name>
    <name type="common">American cockroach</name>
    <name type="synonym">Blatta americana</name>
    <dbReference type="NCBI Taxonomy" id="6978"/>
    <lineage>
        <taxon>Eukaryota</taxon>
        <taxon>Metazoa</taxon>
        <taxon>Ecdysozoa</taxon>
        <taxon>Arthropoda</taxon>
        <taxon>Hexapoda</taxon>
        <taxon>Insecta</taxon>
        <taxon>Pterygota</taxon>
        <taxon>Neoptera</taxon>
        <taxon>Polyneoptera</taxon>
        <taxon>Dictyoptera</taxon>
        <taxon>Blattodea</taxon>
        <taxon>Blattoidea</taxon>
        <taxon>Blattidae</taxon>
        <taxon>Blattinae</taxon>
        <taxon>Periplaneta</taxon>
    </lineage>
</organism>
<dbReference type="Proteomes" id="UP001148838">
    <property type="component" value="Unassembled WGS sequence"/>
</dbReference>
<protein>
    <submittedName>
        <fullName evidence="1">Uncharacterized protein</fullName>
    </submittedName>
</protein>